<reference evidence="1" key="1">
    <citation type="submission" date="2023-07" db="EMBL/GenBank/DDBJ databases">
        <authorList>
            <person name="Yang W."/>
            <person name="Chen J."/>
            <person name="Ji P."/>
            <person name="Hu F."/>
        </authorList>
    </citation>
    <scope>NUCLEOTIDE SEQUENCE</scope>
    <source>
        <strain evidence="1">CRE-138-0111</strain>
    </source>
</reference>
<evidence type="ECO:0000313" key="1">
    <source>
        <dbReference type="EMBL" id="MDO7855329.1"/>
    </source>
</evidence>
<protein>
    <submittedName>
        <fullName evidence="1">Protein dehydratase</fullName>
    </submittedName>
</protein>
<dbReference type="Gene3D" id="3.10.129.10">
    <property type="entry name" value="Hotdog Thioesterase"/>
    <property type="match status" value="1"/>
</dbReference>
<accession>A0ABT9AL63</accession>
<dbReference type="Proteomes" id="UP001176478">
    <property type="component" value="Unassembled WGS sequence"/>
</dbReference>
<dbReference type="InterPro" id="IPR029069">
    <property type="entry name" value="HotDog_dom_sf"/>
</dbReference>
<evidence type="ECO:0000313" key="2">
    <source>
        <dbReference type="Proteomes" id="UP001176478"/>
    </source>
</evidence>
<comment type="caution">
    <text evidence="1">The sequence shown here is derived from an EMBL/GenBank/DDBJ whole genome shotgun (WGS) entry which is preliminary data.</text>
</comment>
<name>A0ABT9AL63_9GAMM</name>
<keyword evidence="2" id="KW-1185">Reference proteome</keyword>
<organism evidence="1 2">
    <name type="scientific">Providencia huashanensis</name>
    <dbReference type="NCBI Taxonomy" id="3037798"/>
    <lineage>
        <taxon>Bacteria</taxon>
        <taxon>Pseudomonadati</taxon>
        <taxon>Pseudomonadota</taxon>
        <taxon>Gammaproteobacteria</taxon>
        <taxon>Enterobacterales</taxon>
        <taxon>Morganellaceae</taxon>
        <taxon>Providencia</taxon>
    </lineage>
</organism>
<gene>
    <name evidence="1" type="ORF">Q5E86_02850</name>
</gene>
<dbReference type="EMBL" id="JAUQTG010000001">
    <property type="protein sequence ID" value="MDO7855329.1"/>
    <property type="molecule type" value="Genomic_DNA"/>
</dbReference>
<reference evidence="1" key="2">
    <citation type="journal article" date="2024" name="Int. J. Antimicrob. Agents">
        <title>Identification of a novel Providencia species showing multi-drug-resistant in three patients with hospital-acquired infection.</title>
        <authorList>
            <person name="Yang W."/>
            <person name="Chen J."/>
            <person name="Yang F."/>
            <person name="Ji P."/>
            <person name="Shen S."/>
            <person name="Yin D."/>
            <person name="Hu F."/>
        </authorList>
    </citation>
    <scope>NUCLEOTIDE SEQUENCE</scope>
    <source>
        <strain evidence="1">CRE-138-0111</strain>
    </source>
</reference>
<proteinExistence type="predicted"/>
<sequence>MPHLFWKNKMKALCYSLQDAHSWAEFSGDYNPVHFDLPWVQANGGERLSVHGMRALLDIKHFSSQQVSVSEIDANSDVKCVVRIRQPLWNNIEYSLVAGSKVGTSAILTADDQKCITCNLSITEKTEVYSIKNAKKINAIELVKKQELFDTHFQQLPLWMFLDAVLFQYLIEDQTLFQQENIAVWLPKDTTFKTLFSDYFVVQTHQELRFDPTLLQPQMLEDKTVALNIDIQPAIVTGTIDSGLLVCLSLVAEYQRKFITSAITLKISSTNNLNEGMTNEWLSNNLS</sequence>
<dbReference type="SUPFAM" id="SSF54637">
    <property type="entry name" value="Thioesterase/thiol ester dehydrase-isomerase"/>
    <property type="match status" value="1"/>
</dbReference>